<evidence type="ECO:0000256" key="1">
    <source>
        <dbReference type="SAM" id="MobiDB-lite"/>
    </source>
</evidence>
<keyword evidence="6" id="KW-1185">Reference proteome</keyword>
<dbReference type="AlphaFoldDB" id="A0A2U2B8V6"/>
<keyword evidence="2" id="KW-0732">Signal</keyword>
<evidence type="ECO:0000313" key="5">
    <source>
        <dbReference type="EMBL" id="PWD99498.1"/>
    </source>
</evidence>
<evidence type="ECO:0008006" key="7">
    <source>
        <dbReference type="Google" id="ProtNLM"/>
    </source>
</evidence>
<reference evidence="5 6" key="1">
    <citation type="submission" date="2018-05" db="EMBL/GenBank/DDBJ databases">
        <title>Marinilabilia rubrum sp. nov., isolated from saltern sediment.</title>
        <authorList>
            <person name="Zhang R."/>
        </authorList>
    </citation>
    <scope>NUCLEOTIDE SEQUENCE [LARGE SCALE GENOMIC DNA]</scope>
    <source>
        <strain evidence="5 6">WTE16</strain>
    </source>
</reference>
<gene>
    <name evidence="5" type="ORF">DDZ16_10875</name>
</gene>
<organism evidence="5 6">
    <name type="scientific">Marinilabilia rubra</name>
    <dbReference type="NCBI Taxonomy" id="2162893"/>
    <lineage>
        <taxon>Bacteria</taxon>
        <taxon>Pseudomonadati</taxon>
        <taxon>Bacteroidota</taxon>
        <taxon>Bacteroidia</taxon>
        <taxon>Marinilabiliales</taxon>
        <taxon>Marinilabiliaceae</taxon>
        <taxon>Marinilabilia</taxon>
    </lineage>
</organism>
<dbReference type="EMBL" id="QEWP01000007">
    <property type="protein sequence ID" value="PWD99498.1"/>
    <property type="molecule type" value="Genomic_DNA"/>
</dbReference>
<dbReference type="InterPro" id="IPR051043">
    <property type="entry name" value="Sulfatase_Mod_Factor_Kinase"/>
</dbReference>
<dbReference type="CDD" id="cd14948">
    <property type="entry name" value="BACON"/>
    <property type="match status" value="1"/>
</dbReference>
<dbReference type="InterPro" id="IPR005532">
    <property type="entry name" value="SUMF_dom"/>
</dbReference>
<dbReference type="InterPro" id="IPR024361">
    <property type="entry name" value="BACON"/>
</dbReference>
<name>A0A2U2B8V6_9BACT</name>
<feature type="region of interest" description="Disordered" evidence="1">
    <location>
        <begin position="297"/>
        <end position="317"/>
    </location>
</feature>
<dbReference type="PANTHER" id="PTHR23150">
    <property type="entry name" value="SULFATASE MODIFYING FACTOR 1, 2"/>
    <property type="match status" value="1"/>
</dbReference>
<dbReference type="InterPro" id="IPR042095">
    <property type="entry name" value="SUMF_sf"/>
</dbReference>
<sequence>MSTKLLLLFSFFLLLVSCGKDDDPQPKPEPDPDPPVVVDFFELSIATIDFGANEDASLVVVKTNDNWSASCNEEWISLSAKEGNKSTGFIVGASANKKFSREATITISSDDKTKEIKVVQSGVSSIEFEVNGVRFSLLPVAGDTTFSLDGSTYLAQREVYLDSYFISETEITNAQWQAVMGSLPYDMEDSKPNLPVIVNWNDISEKFLPKLNDAIDYNLRLPTENEWEVAARGGKKDQNTSYAGSIEIDEVAWHWLNSEGRKHKVALKAPNELGLYDMSGNVSEWCSDWYAQWTEDKKPPAEANNPTGPESGTEKVIRGGDFSADRFEYDRNSCRVTTRNYLPPDINTPDFLFDGYYHHTGFRIVIPKN</sequence>
<dbReference type="Pfam" id="PF03781">
    <property type="entry name" value="FGE-sulfatase"/>
    <property type="match status" value="1"/>
</dbReference>
<dbReference type="PANTHER" id="PTHR23150:SF19">
    <property type="entry name" value="FORMYLGLYCINE-GENERATING ENZYME"/>
    <property type="match status" value="1"/>
</dbReference>
<comment type="caution">
    <text evidence="5">The sequence shown here is derived from an EMBL/GenBank/DDBJ whole genome shotgun (WGS) entry which is preliminary data.</text>
</comment>
<feature type="chain" id="PRO_5015762964" description="Sulfatase-modifying factor enzyme domain-containing protein" evidence="2">
    <location>
        <begin position="23"/>
        <end position="369"/>
    </location>
</feature>
<dbReference type="InterPro" id="IPR016187">
    <property type="entry name" value="CTDL_fold"/>
</dbReference>
<dbReference type="Gene3D" id="2.60.40.10">
    <property type="entry name" value="Immunoglobulins"/>
    <property type="match status" value="1"/>
</dbReference>
<dbReference type="Proteomes" id="UP000244956">
    <property type="component" value="Unassembled WGS sequence"/>
</dbReference>
<evidence type="ECO:0000256" key="2">
    <source>
        <dbReference type="SAM" id="SignalP"/>
    </source>
</evidence>
<feature type="domain" description="Sulfatase-modifying factor enzyme-like" evidence="3">
    <location>
        <begin position="156"/>
        <end position="346"/>
    </location>
</feature>
<evidence type="ECO:0000313" key="6">
    <source>
        <dbReference type="Proteomes" id="UP000244956"/>
    </source>
</evidence>
<proteinExistence type="predicted"/>
<evidence type="ECO:0000259" key="4">
    <source>
        <dbReference type="Pfam" id="PF13004"/>
    </source>
</evidence>
<dbReference type="PROSITE" id="PS51257">
    <property type="entry name" value="PROKAR_LIPOPROTEIN"/>
    <property type="match status" value="1"/>
</dbReference>
<dbReference type="GO" id="GO:0120147">
    <property type="term" value="F:formylglycine-generating oxidase activity"/>
    <property type="evidence" value="ECO:0007669"/>
    <property type="project" value="TreeGrafter"/>
</dbReference>
<evidence type="ECO:0000259" key="3">
    <source>
        <dbReference type="Pfam" id="PF03781"/>
    </source>
</evidence>
<protein>
    <recommendedName>
        <fullName evidence="7">Sulfatase-modifying factor enzyme domain-containing protein</fullName>
    </recommendedName>
</protein>
<feature type="domain" description="BACON" evidence="4">
    <location>
        <begin position="66"/>
        <end position="120"/>
    </location>
</feature>
<dbReference type="SUPFAM" id="SSF56436">
    <property type="entry name" value="C-type lectin-like"/>
    <property type="match status" value="1"/>
</dbReference>
<dbReference type="RefSeq" id="WP_109264494.1">
    <property type="nucleotide sequence ID" value="NZ_QEWP01000007.1"/>
</dbReference>
<feature type="signal peptide" evidence="2">
    <location>
        <begin position="1"/>
        <end position="22"/>
    </location>
</feature>
<dbReference type="InterPro" id="IPR013783">
    <property type="entry name" value="Ig-like_fold"/>
</dbReference>
<accession>A0A2U2B8V6</accession>
<dbReference type="Gene3D" id="3.90.1580.10">
    <property type="entry name" value="paralog of FGE (formylglycine-generating enzyme)"/>
    <property type="match status" value="1"/>
</dbReference>
<dbReference type="OrthoDB" id="9768004at2"/>
<dbReference type="Pfam" id="PF13004">
    <property type="entry name" value="BACON"/>
    <property type="match status" value="1"/>
</dbReference>